<dbReference type="EMBL" id="JAHKKG010000003">
    <property type="protein sequence ID" value="MBU2664183.1"/>
    <property type="molecule type" value="Genomic_DNA"/>
</dbReference>
<organism evidence="1 2">
    <name type="scientific">Paractinoplanes bogorensis</name>
    <dbReference type="NCBI Taxonomy" id="1610840"/>
    <lineage>
        <taxon>Bacteria</taxon>
        <taxon>Bacillati</taxon>
        <taxon>Actinomycetota</taxon>
        <taxon>Actinomycetes</taxon>
        <taxon>Micromonosporales</taxon>
        <taxon>Micromonosporaceae</taxon>
        <taxon>Paractinoplanes</taxon>
    </lineage>
</organism>
<protein>
    <submittedName>
        <fullName evidence="1">Uncharacterized protein</fullName>
    </submittedName>
</protein>
<dbReference type="Proteomes" id="UP001519654">
    <property type="component" value="Unassembled WGS sequence"/>
</dbReference>
<reference evidence="1 2" key="1">
    <citation type="submission" date="2021-06" db="EMBL/GenBank/DDBJ databases">
        <title>Actinoplanes lichenicola sp. nov., and Actinoplanes ovalisporus sp. nov., isolated from lichen in Thailand.</title>
        <authorList>
            <person name="Saeng-In P."/>
            <person name="Kanchanasin P."/>
            <person name="Yuki M."/>
            <person name="Kudo T."/>
            <person name="Ohkuma M."/>
            <person name="Phongsopitanun W."/>
            <person name="Tanasupawat S."/>
        </authorList>
    </citation>
    <scope>NUCLEOTIDE SEQUENCE [LARGE SCALE GENOMIC DNA]</scope>
    <source>
        <strain evidence="1 2">NBRC 110975</strain>
    </source>
</reference>
<proteinExistence type="predicted"/>
<accession>A0ABS5YL38</accession>
<evidence type="ECO:0000313" key="2">
    <source>
        <dbReference type="Proteomes" id="UP001519654"/>
    </source>
</evidence>
<feature type="non-terminal residue" evidence="1">
    <location>
        <position position="1"/>
    </location>
</feature>
<name>A0ABS5YL38_9ACTN</name>
<gene>
    <name evidence="1" type="ORF">KOI35_11830</name>
</gene>
<evidence type="ECO:0000313" key="1">
    <source>
        <dbReference type="EMBL" id="MBU2664183.1"/>
    </source>
</evidence>
<sequence>RNAQLRAAAQLRASLMSLNCAQRSTTCSRSTARIAHVAQLRATLNYVQPLNCAHRSCRSTARIAQLRDHAGERNAQFA</sequence>
<keyword evidence="2" id="KW-1185">Reference proteome</keyword>
<comment type="caution">
    <text evidence="1">The sequence shown here is derived from an EMBL/GenBank/DDBJ whole genome shotgun (WGS) entry which is preliminary data.</text>
</comment>
<dbReference type="RefSeq" id="WP_215786504.1">
    <property type="nucleotide sequence ID" value="NZ_JAHKKG010000003.1"/>
</dbReference>